<dbReference type="RefSeq" id="XP_034013820.1">
    <property type="nucleotide sequence ID" value="XM_034153908.1"/>
</dbReference>
<gene>
    <name evidence="6" type="ORF">DIURU_001372</name>
</gene>
<protein>
    <recommendedName>
        <fullName evidence="5">RNA-polymerase II-associated protein 3-like C-terminal domain-containing protein</fullName>
    </recommendedName>
</protein>
<evidence type="ECO:0000256" key="2">
    <source>
        <dbReference type="ARBA" id="ARBA00022803"/>
    </source>
</evidence>
<dbReference type="InterPro" id="IPR025986">
    <property type="entry name" value="RPAP3-like_C"/>
</dbReference>
<dbReference type="InterPro" id="IPR011990">
    <property type="entry name" value="TPR-like_helical_dom_sf"/>
</dbReference>
<feature type="domain" description="RNA-polymerase II-associated protein 3-like C-terminal" evidence="5">
    <location>
        <begin position="191"/>
        <end position="275"/>
    </location>
</feature>
<keyword evidence="7" id="KW-1185">Reference proteome</keyword>
<dbReference type="Gene3D" id="1.25.40.10">
    <property type="entry name" value="Tetratricopeptide repeat domain"/>
    <property type="match status" value="1"/>
</dbReference>
<keyword evidence="1" id="KW-0677">Repeat</keyword>
<dbReference type="AlphaFoldDB" id="A0A642UUI0"/>
<evidence type="ECO:0000313" key="6">
    <source>
        <dbReference type="EMBL" id="KAA8905710.1"/>
    </source>
</evidence>
<name>A0A642UUI0_DIURU</name>
<dbReference type="OrthoDB" id="10250354at2759"/>
<dbReference type="PROSITE" id="PS50005">
    <property type="entry name" value="TPR"/>
    <property type="match status" value="1"/>
</dbReference>
<dbReference type="VEuPathDB" id="FungiDB:DIURU_001372"/>
<proteinExistence type="predicted"/>
<reference evidence="6 7" key="1">
    <citation type="submission" date="2019-07" db="EMBL/GenBank/DDBJ databases">
        <title>Genome assembly of two rare yeast pathogens: Diutina rugosa and Trichomonascus ciferrii.</title>
        <authorList>
            <person name="Mixao V."/>
            <person name="Saus E."/>
            <person name="Hansen A."/>
            <person name="Lass-Flor C."/>
            <person name="Gabaldon T."/>
        </authorList>
    </citation>
    <scope>NUCLEOTIDE SEQUENCE [LARGE SCALE GENOMIC DNA]</scope>
    <source>
        <strain evidence="6 7">CBS 613</strain>
    </source>
</reference>
<feature type="region of interest" description="Disordered" evidence="4">
    <location>
        <begin position="163"/>
        <end position="191"/>
    </location>
</feature>
<dbReference type="OMA" id="THENEFP"/>
<dbReference type="EMBL" id="SWFT01000042">
    <property type="protein sequence ID" value="KAA8905710.1"/>
    <property type="molecule type" value="Genomic_DNA"/>
</dbReference>
<dbReference type="InterPro" id="IPR019734">
    <property type="entry name" value="TPR_rpt"/>
</dbReference>
<dbReference type="PANTHER" id="PTHR22904:SF523">
    <property type="entry name" value="STRESS-INDUCED-PHOSPHOPROTEIN 1"/>
    <property type="match status" value="1"/>
</dbReference>
<dbReference type="Proteomes" id="UP000449547">
    <property type="component" value="Unassembled WGS sequence"/>
</dbReference>
<dbReference type="SUPFAM" id="SSF48452">
    <property type="entry name" value="TPR-like"/>
    <property type="match status" value="1"/>
</dbReference>
<comment type="caution">
    <text evidence="6">The sequence shown here is derived from an EMBL/GenBank/DDBJ whole genome shotgun (WGS) entry which is preliminary data.</text>
</comment>
<dbReference type="Pfam" id="PF13877">
    <property type="entry name" value="RPAP3_C"/>
    <property type="match status" value="1"/>
</dbReference>
<organism evidence="6 7">
    <name type="scientific">Diutina rugosa</name>
    <name type="common">Yeast</name>
    <name type="synonym">Candida rugosa</name>
    <dbReference type="NCBI Taxonomy" id="5481"/>
    <lineage>
        <taxon>Eukaryota</taxon>
        <taxon>Fungi</taxon>
        <taxon>Dikarya</taxon>
        <taxon>Ascomycota</taxon>
        <taxon>Saccharomycotina</taxon>
        <taxon>Pichiomycetes</taxon>
        <taxon>Debaryomycetaceae</taxon>
        <taxon>Diutina</taxon>
    </lineage>
</organism>
<dbReference type="Pfam" id="PF14559">
    <property type="entry name" value="TPR_19"/>
    <property type="match status" value="1"/>
</dbReference>
<dbReference type="GO" id="GO:0051879">
    <property type="term" value="F:Hsp90 protein binding"/>
    <property type="evidence" value="ECO:0007669"/>
    <property type="project" value="TreeGrafter"/>
</dbReference>
<evidence type="ECO:0000256" key="1">
    <source>
        <dbReference type="ARBA" id="ARBA00022737"/>
    </source>
</evidence>
<sequence>MGLKEDGNHAYAAGEYVRAAKLYRDALAADPNNAVLYSNRCQCFLKLKDYNRAYKDAVAGINLIGDHDDKLAAKLYFRKGMALKGLGDVAKARYCFNKVLNYDATNTDAKTQMAQLGASVEVEAVTQLPQEFASMVTNEPTKAKPVTPEPVVSKSAQAEIDALFPSSKSSKKETQQPPKPSSTQTDSPQLNPLQLLTQLRRLSPEEKSRAYRYVVSLTPTDLDMFKSGVDSNFLEFYLEAIANTTDIDPQLVAQCLATLSKFPRYSLSMTMVDPKLRQAVQSKVPGARLD</sequence>
<evidence type="ECO:0000259" key="5">
    <source>
        <dbReference type="Pfam" id="PF13877"/>
    </source>
</evidence>
<feature type="repeat" description="TPR" evidence="3">
    <location>
        <begin position="73"/>
        <end position="106"/>
    </location>
</feature>
<accession>A0A642UUI0</accession>
<evidence type="ECO:0000256" key="3">
    <source>
        <dbReference type="PROSITE-ProRule" id="PRU00339"/>
    </source>
</evidence>
<keyword evidence="2 3" id="KW-0802">TPR repeat</keyword>
<evidence type="ECO:0000256" key="4">
    <source>
        <dbReference type="SAM" id="MobiDB-lite"/>
    </source>
</evidence>
<dbReference type="PANTHER" id="PTHR22904">
    <property type="entry name" value="TPR REPEAT CONTAINING PROTEIN"/>
    <property type="match status" value="1"/>
</dbReference>
<evidence type="ECO:0000313" key="7">
    <source>
        <dbReference type="Proteomes" id="UP000449547"/>
    </source>
</evidence>
<dbReference type="SMART" id="SM00028">
    <property type="entry name" value="TPR"/>
    <property type="match status" value="3"/>
</dbReference>
<dbReference type="GeneID" id="54780025"/>